<dbReference type="InterPro" id="IPR025667">
    <property type="entry name" value="SprB_repeat"/>
</dbReference>
<accession>A0A5C6RP79</accession>
<comment type="caution">
    <text evidence="2">The sequence shown here is derived from an EMBL/GenBank/DDBJ whole genome shotgun (WGS) entry which is preliminary data.</text>
</comment>
<keyword evidence="1" id="KW-0732">Signal</keyword>
<sequence length="1304" mass="133652">MTRLQRISAMTAQFHARFAGFPLLLFALMMAPLVGEGQVTVLLNDPGASYNNIDGTSTDIYGPVMTPDCGIVRFSVDFNIPTGWEGSGNMESSDECATCNGDPDNQSPDCVTTGAFINGCWDFLRVRFYIDGSVVYEELIGGPGTTNADQSGTITFDYCASAMAGQASVQVNTQTWASNETIEFSDVTITCIESTYSLTPIGPFCATDGPVALSSVQGGVSGAWSGPGVSGGQFNPANANLGSNTLLFTPNAGTCASPATLEVTVAPAVTPALPALGPFCSGDGPIVLSSPQSGVAGSWTVNGTPSGTFNPATAIVGNNTLVFTPNAGECANPATTTVVVQNSLSTGQPDLGTLCGSDPIVGLSTNGIPGMWMGTGVSGNNFNPGSVAPGNYTLTFMPAGGACAQMESIMVTVQADQPLMLSDLGDLCSDQGAVMLPSTGGVAGVWSGSPGIQGNQFNPALAGAGPFTLTFTPNAGQCAQAATISGDISPAVPLNLSAIGPFCESNANNISLPATNGVTGAWSSSGSGLVNGNTQFNPAAAGAGVAALTFTPDPGQCAEAEAISVTVESLTALSFSDMSPVCTTDPAINLNAMTMGVLGTWSVTGGGLTGSTFSPDQAGEGVYTISFTPAGSECATPGDFAIAVFETPDVPELADEVICGGGFTLPTLSGNANYYTQPGGQGTPLPAGSTVSTTGTIYIFEDNNTCTDESDFTLTVNQQPMLDEVDDVVSCGPFTLPPIGGVGLSGSEAYYTQPGGTGTALSPGQAVNTSQTVYIYDSSGPGCEDEVSFQVTINTPPVLTAQNSRSVCESFILPPIGGTGLSGGQAYYTGPNGTGTMLLPGTTLTQTTTLYIYDSTAPGCEDEVGPFTVTVRPRPILSPIPDATACGTYTFPPIQGQNLTPNAAYYDGPVGGGTAFFPGQIYNPGFAGPLTFTVYDESAPGCSDQETFTVTFALPPVLNPVDDIEVCGDFTLPEIQGFNLNTPAYYTSTFGMGFARFPGDEINSSALPLYIYDASAPGCFAQVSFNLEIFDPVQVEPIDDFIVCESFSFPFIEGQFLTENAGYFSEPGGQGTEYFPNQTINFEGTFYVYDSNGVCESEDEFSVTINATPTMTCSELQQASDDETADGIGQLVIVGGQPPFEVDYFSPSLGGGITSNDNTIEIPNLPPGTYIVQVEDANGCNINCSFTISSPGCLLGLDLLAQPASCPGVADGAINLTVTGGDGNYTYLWSNDAATPNLIGVPAGTYSVTVMDGTDCMGEAMVDVGTENLAPALAASPQTDSLCLDGCATYSLSFTGAPPFLAEL</sequence>
<dbReference type="RefSeq" id="WP_147167109.1">
    <property type="nucleotide sequence ID" value="NZ_VOOR01000015.1"/>
</dbReference>
<name>A0A5C6RP79_9BACT</name>
<dbReference type="InterPro" id="IPR014755">
    <property type="entry name" value="Cu-Rt/internalin_Ig-like"/>
</dbReference>
<dbReference type="OrthoDB" id="608579at2"/>
<dbReference type="Gene3D" id="2.60.40.740">
    <property type="match status" value="1"/>
</dbReference>
<evidence type="ECO:0000313" key="2">
    <source>
        <dbReference type="EMBL" id="TXB63470.1"/>
    </source>
</evidence>
<protein>
    <recommendedName>
        <fullName evidence="4">HYR domain-containing protein</fullName>
    </recommendedName>
</protein>
<evidence type="ECO:0000256" key="1">
    <source>
        <dbReference type="ARBA" id="ARBA00022729"/>
    </source>
</evidence>
<gene>
    <name evidence="2" type="ORF">FRY97_08925</name>
</gene>
<organism evidence="2 3">
    <name type="scientific">Phaeodactylibacter luteus</name>
    <dbReference type="NCBI Taxonomy" id="1564516"/>
    <lineage>
        <taxon>Bacteria</taxon>
        <taxon>Pseudomonadati</taxon>
        <taxon>Bacteroidota</taxon>
        <taxon>Saprospiria</taxon>
        <taxon>Saprospirales</taxon>
        <taxon>Haliscomenobacteraceae</taxon>
        <taxon>Phaeodactylibacter</taxon>
    </lineage>
</organism>
<dbReference type="Pfam" id="PF13573">
    <property type="entry name" value="SprB"/>
    <property type="match status" value="1"/>
</dbReference>
<dbReference type="Gene3D" id="2.60.40.1220">
    <property type="match status" value="1"/>
</dbReference>
<keyword evidence="3" id="KW-1185">Reference proteome</keyword>
<reference evidence="2 3" key="1">
    <citation type="submission" date="2019-08" db="EMBL/GenBank/DDBJ databases">
        <title>Genome of Phaeodactylibacter luteus.</title>
        <authorList>
            <person name="Bowman J.P."/>
        </authorList>
    </citation>
    <scope>NUCLEOTIDE SEQUENCE [LARGE SCALE GENOMIC DNA]</scope>
    <source>
        <strain evidence="2 3">KCTC 42180</strain>
    </source>
</reference>
<evidence type="ECO:0008006" key="4">
    <source>
        <dbReference type="Google" id="ProtNLM"/>
    </source>
</evidence>
<proteinExistence type="predicted"/>
<dbReference type="Proteomes" id="UP000321580">
    <property type="component" value="Unassembled WGS sequence"/>
</dbReference>
<dbReference type="EMBL" id="VOOR01000015">
    <property type="protein sequence ID" value="TXB63470.1"/>
    <property type="molecule type" value="Genomic_DNA"/>
</dbReference>
<evidence type="ECO:0000313" key="3">
    <source>
        <dbReference type="Proteomes" id="UP000321580"/>
    </source>
</evidence>